<dbReference type="PROSITE" id="PS51819">
    <property type="entry name" value="VOC"/>
    <property type="match status" value="1"/>
</dbReference>
<dbReference type="InterPro" id="IPR037523">
    <property type="entry name" value="VOC_core"/>
</dbReference>
<dbReference type="RefSeq" id="WP_188516569.1">
    <property type="nucleotide sequence ID" value="NZ_BMES01000001.1"/>
</dbReference>
<sequence>MPVPPRVSLITLAVADVARSTAFYAALGWPLSFASQAEVSFFDLDGLVLSLYGRDALAADLGLQPAAPPQPGVAPTFTLAQNQRSREAVDRVLAEATAAGGTLLKAGHETHWGGYVGYVADPDGHVWEIAHNPHWPLDASGRIVLPGSAGDAA</sequence>
<dbReference type="InterPro" id="IPR004360">
    <property type="entry name" value="Glyas_Fos-R_dOase_dom"/>
</dbReference>
<gene>
    <name evidence="2" type="ORF">GCM10007036_09700</name>
</gene>
<dbReference type="InterPro" id="IPR029068">
    <property type="entry name" value="Glyas_Bleomycin-R_OHBP_Dase"/>
</dbReference>
<dbReference type="CDD" id="cd07251">
    <property type="entry name" value="VOC_like"/>
    <property type="match status" value="1"/>
</dbReference>
<evidence type="ECO:0000313" key="3">
    <source>
        <dbReference type="Proteomes" id="UP000603912"/>
    </source>
</evidence>
<dbReference type="Gene3D" id="3.10.180.10">
    <property type="entry name" value="2,3-Dihydroxybiphenyl 1,2-Dioxygenase, domain 1"/>
    <property type="match status" value="1"/>
</dbReference>
<name>A0A917I3Y2_9HYPH</name>
<comment type="caution">
    <text evidence="2">The sequence shown here is derived from an EMBL/GenBank/DDBJ whole genome shotgun (WGS) entry which is preliminary data.</text>
</comment>
<accession>A0A917I3Y2</accession>
<proteinExistence type="predicted"/>
<organism evidence="2 3">
    <name type="scientific">Alsobacter metallidurans</name>
    <dbReference type="NCBI Taxonomy" id="340221"/>
    <lineage>
        <taxon>Bacteria</taxon>
        <taxon>Pseudomonadati</taxon>
        <taxon>Pseudomonadota</taxon>
        <taxon>Alphaproteobacteria</taxon>
        <taxon>Hyphomicrobiales</taxon>
        <taxon>Alsobacteraceae</taxon>
        <taxon>Alsobacter</taxon>
    </lineage>
</organism>
<keyword evidence="3" id="KW-1185">Reference proteome</keyword>
<dbReference type="AlphaFoldDB" id="A0A917I3Y2"/>
<evidence type="ECO:0000313" key="2">
    <source>
        <dbReference type="EMBL" id="GGH12117.1"/>
    </source>
</evidence>
<evidence type="ECO:0000259" key="1">
    <source>
        <dbReference type="PROSITE" id="PS51819"/>
    </source>
</evidence>
<protein>
    <recommendedName>
        <fullName evidence="1">VOC domain-containing protein</fullName>
    </recommendedName>
</protein>
<feature type="domain" description="VOC" evidence="1">
    <location>
        <begin position="6"/>
        <end position="132"/>
    </location>
</feature>
<dbReference type="Proteomes" id="UP000603912">
    <property type="component" value="Unassembled WGS sequence"/>
</dbReference>
<dbReference type="Pfam" id="PF00903">
    <property type="entry name" value="Glyoxalase"/>
    <property type="match status" value="1"/>
</dbReference>
<reference evidence="2" key="2">
    <citation type="submission" date="2020-09" db="EMBL/GenBank/DDBJ databases">
        <authorList>
            <person name="Sun Q."/>
            <person name="Zhou Y."/>
        </authorList>
    </citation>
    <scope>NUCLEOTIDE SEQUENCE</scope>
    <source>
        <strain evidence="2">CGMCC 1.12214</strain>
    </source>
</reference>
<dbReference type="PANTHER" id="PTHR36503:SF1">
    <property type="entry name" value="BLR2520 PROTEIN"/>
    <property type="match status" value="1"/>
</dbReference>
<dbReference type="PANTHER" id="PTHR36503">
    <property type="entry name" value="BLR2520 PROTEIN"/>
    <property type="match status" value="1"/>
</dbReference>
<dbReference type="EMBL" id="BMES01000001">
    <property type="protein sequence ID" value="GGH12117.1"/>
    <property type="molecule type" value="Genomic_DNA"/>
</dbReference>
<dbReference type="SUPFAM" id="SSF54593">
    <property type="entry name" value="Glyoxalase/Bleomycin resistance protein/Dihydroxybiphenyl dioxygenase"/>
    <property type="match status" value="1"/>
</dbReference>
<reference evidence="2" key="1">
    <citation type="journal article" date="2014" name="Int. J. Syst. Evol. Microbiol.">
        <title>Complete genome sequence of Corynebacterium casei LMG S-19264T (=DSM 44701T), isolated from a smear-ripened cheese.</title>
        <authorList>
            <consortium name="US DOE Joint Genome Institute (JGI-PGF)"/>
            <person name="Walter F."/>
            <person name="Albersmeier A."/>
            <person name="Kalinowski J."/>
            <person name="Ruckert C."/>
        </authorList>
    </citation>
    <scope>NUCLEOTIDE SEQUENCE</scope>
    <source>
        <strain evidence="2">CGMCC 1.12214</strain>
    </source>
</reference>